<dbReference type="SUPFAM" id="SSF55785">
    <property type="entry name" value="PYP-like sensor domain (PAS domain)"/>
    <property type="match status" value="2"/>
</dbReference>
<dbReference type="InterPro" id="IPR029787">
    <property type="entry name" value="Nucleotide_cyclase"/>
</dbReference>
<dbReference type="Proteomes" id="UP000636960">
    <property type="component" value="Unassembled WGS sequence"/>
</dbReference>
<dbReference type="Pfam" id="PF08448">
    <property type="entry name" value="PAS_4"/>
    <property type="match status" value="1"/>
</dbReference>
<reference evidence="3" key="1">
    <citation type="submission" date="2021-01" db="EMBL/GenBank/DDBJ databases">
        <title>Whole genome shotgun sequence of Actinoplanes rishiriensis NBRC 108556.</title>
        <authorList>
            <person name="Komaki H."/>
            <person name="Tamura T."/>
        </authorList>
    </citation>
    <scope>NUCLEOTIDE SEQUENCE</scope>
    <source>
        <strain evidence="3">NBRC 108556</strain>
    </source>
</reference>
<dbReference type="Gene3D" id="3.30.70.270">
    <property type="match status" value="1"/>
</dbReference>
<dbReference type="RefSeq" id="WP_203784722.1">
    <property type="nucleotide sequence ID" value="NZ_BOMV01000057.1"/>
</dbReference>
<dbReference type="SUPFAM" id="SSF55073">
    <property type="entry name" value="Nucleotide cyclase"/>
    <property type="match status" value="1"/>
</dbReference>
<dbReference type="Pfam" id="PF00990">
    <property type="entry name" value="GGDEF"/>
    <property type="match status" value="1"/>
</dbReference>
<dbReference type="NCBIfam" id="TIGR00254">
    <property type="entry name" value="GGDEF"/>
    <property type="match status" value="1"/>
</dbReference>
<dbReference type="PROSITE" id="PS50887">
    <property type="entry name" value="GGDEF"/>
    <property type="match status" value="1"/>
</dbReference>
<dbReference type="InterPro" id="IPR013656">
    <property type="entry name" value="PAS_4"/>
</dbReference>
<evidence type="ECO:0000259" key="1">
    <source>
        <dbReference type="PROSITE" id="PS50112"/>
    </source>
</evidence>
<dbReference type="NCBIfam" id="TIGR00229">
    <property type="entry name" value="sensory_box"/>
    <property type="match status" value="1"/>
</dbReference>
<dbReference type="CDD" id="cd01949">
    <property type="entry name" value="GGDEF"/>
    <property type="match status" value="1"/>
</dbReference>
<dbReference type="Gene3D" id="3.30.450.20">
    <property type="entry name" value="PAS domain"/>
    <property type="match status" value="2"/>
</dbReference>
<organism evidence="3 4">
    <name type="scientific">Paractinoplanes rishiriensis</name>
    <dbReference type="NCBI Taxonomy" id="1050105"/>
    <lineage>
        <taxon>Bacteria</taxon>
        <taxon>Bacillati</taxon>
        <taxon>Actinomycetota</taxon>
        <taxon>Actinomycetes</taxon>
        <taxon>Micromonosporales</taxon>
        <taxon>Micromonosporaceae</taxon>
        <taxon>Paractinoplanes</taxon>
    </lineage>
</organism>
<gene>
    <name evidence="3" type="ORF">Ari01nite_51490</name>
</gene>
<evidence type="ECO:0000259" key="2">
    <source>
        <dbReference type="PROSITE" id="PS50887"/>
    </source>
</evidence>
<dbReference type="AlphaFoldDB" id="A0A919K2L3"/>
<evidence type="ECO:0008006" key="5">
    <source>
        <dbReference type="Google" id="ProtNLM"/>
    </source>
</evidence>
<dbReference type="InterPro" id="IPR000014">
    <property type="entry name" value="PAS"/>
</dbReference>
<dbReference type="InterPro" id="IPR035965">
    <property type="entry name" value="PAS-like_dom_sf"/>
</dbReference>
<dbReference type="PROSITE" id="PS50112">
    <property type="entry name" value="PAS"/>
    <property type="match status" value="1"/>
</dbReference>
<accession>A0A919K2L3</accession>
<feature type="domain" description="GGDEF" evidence="2">
    <location>
        <begin position="407"/>
        <end position="532"/>
    </location>
</feature>
<dbReference type="InterPro" id="IPR000160">
    <property type="entry name" value="GGDEF_dom"/>
</dbReference>
<feature type="domain" description="PAS" evidence="1">
    <location>
        <begin position="152"/>
        <end position="185"/>
    </location>
</feature>
<dbReference type="InterPro" id="IPR043128">
    <property type="entry name" value="Rev_trsase/Diguanyl_cyclase"/>
</dbReference>
<evidence type="ECO:0000313" key="3">
    <source>
        <dbReference type="EMBL" id="GIE97684.1"/>
    </source>
</evidence>
<evidence type="ECO:0000313" key="4">
    <source>
        <dbReference type="Proteomes" id="UP000636960"/>
    </source>
</evidence>
<name>A0A919K2L3_9ACTN</name>
<dbReference type="CDD" id="cd00130">
    <property type="entry name" value="PAS"/>
    <property type="match status" value="2"/>
</dbReference>
<keyword evidence="4" id="KW-1185">Reference proteome</keyword>
<dbReference type="InterPro" id="IPR013655">
    <property type="entry name" value="PAS_fold_3"/>
</dbReference>
<dbReference type="InterPro" id="IPR052155">
    <property type="entry name" value="Biofilm_reg_signaling"/>
</dbReference>
<sequence length="532" mass="57881">MTTRSDANTRESAIRTWLRGAPNAVAIALDRSSVRVPLPAVDCFDGVASLPGAHATFVDSVVPADRMVVVETWERAQRTGMAEDTVRMLSDPGRAMRLRLVDAREFFGVWIGLLADQGPWQADATAEPLDPAMLTTRRPRTGMLGKNLYAVITAVDERFTQMLGWNAAEMVGRRSLDFMHPDDHERAIAQWLEVRSSRATQRIRLRHRHRDGHWVWVEVENTFRSLDDPDATVVDTLVTDISDEMAAHEVVRRQGRLLRRVADSLPLGLIVLAEDRGTVFVNAGLPAVLGAEAIPDFDAVLARVHPDDRPRLAEAVAATLDRRADRSLEAGLVPGGGESRRCLFTLAALTDDEGVRGAVLSIADVTASSRLRDELTARATRDPLTGCRNRASIRAELEHALGSAEAADTAVLFIDLDRFKEINDTHGHHAGDQLLVAVTAVLTEALRPDDHLGRWGGDEFLVICRRVRGPEEARAVARKLEATLAEPIRIGDTTMSTTGSIGVAMAAPGVAADELIARADAAMYAAKQGATA</sequence>
<dbReference type="PANTHER" id="PTHR44757">
    <property type="entry name" value="DIGUANYLATE CYCLASE DGCP"/>
    <property type="match status" value="1"/>
</dbReference>
<comment type="caution">
    <text evidence="3">The sequence shown here is derived from an EMBL/GenBank/DDBJ whole genome shotgun (WGS) entry which is preliminary data.</text>
</comment>
<proteinExistence type="predicted"/>
<dbReference type="SMART" id="SM00091">
    <property type="entry name" value="PAS"/>
    <property type="match status" value="2"/>
</dbReference>
<dbReference type="EMBL" id="BOMV01000057">
    <property type="protein sequence ID" value="GIE97684.1"/>
    <property type="molecule type" value="Genomic_DNA"/>
</dbReference>
<dbReference type="SMART" id="SM00267">
    <property type="entry name" value="GGDEF"/>
    <property type="match status" value="1"/>
</dbReference>
<dbReference type="Pfam" id="PF08447">
    <property type="entry name" value="PAS_3"/>
    <property type="match status" value="1"/>
</dbReference>
<dbReference type="PANTHER" id="PTHR44757:SF2">
    <property type="entry name" value="BIOFILM ARCHITECTURE MAINTENANCE PROTEIN MBAA"/>
    <property type="match status" value="1"/>
</dbReference>
<protein>
    <recommendedName>
        <fullName evidence="5">Diguanylate cyclase</fullName>
    </recommendedName>
</protein>